<feature type="compositionally biased region" description="Pro residues" evidence="1">
    <location>
        <begin position="165"/>
        <end position="179"/>
    </location>
</feature>
<proteinExistence type="predicted"/>
<keyword evidence="3" id="KW-1185">Reference proteome</keyword>
<organism evidence="2 3">
    <name type="scientific">Arthrobotrys musiformis</name>
    <dbReference type="NCBI Taxonomy" id="47236"/>
    <lineage>
        <taxon>Eukaryota</taxon>
        <taxon>Fungi</taxon>
        <taxon>Dikarya</taxon>
        <taxon>Ascomycota</taxon>
        <taxon>Pezizomycotina</taxon>
        <taxon>Orbiliomycetes</taxon>
        <taxon>Orbiliales</taxon>
        <taxon>Orbiliaceae</taxon>
        <taxon>Arthrobotrys</taxon>
    </lineage>
</organism>
<accession>A0AAV9VYU2</accession>
<name>A0AAV9VYU2_9PEZI</name>
<feature type="compositionally biased region" description="Pro residues" evidence="1">
    <location>
        <begin position="30"/>
        <end position="44"/>
    </location>
</feature>
<sequence>MSCHSHPLEKPIPKATPPIPIKETSRVPIKVPPPIPIEATPPIPVQETPYARPPAPIEETPYAHARPSIPVKETPRFPTKVSPPIPIEATPPFPIQETPYARPSVPIKETPYPGPSIPIKETPRVPIKETPYPWPSVPIKETPPILIKEKPRVPVKGTPRVPIKETPPTPIRPETPPIPTKETPSIPIKETPSIPIEETPTKETPSIPTKETPSIPTKETPPIPIEATPPPPLIVNEMLATPSFAVSTTDPNEILTVPGFVTQVFDLQSPTKYVDTSDPTKASTRPIAFAYPVIASTPKTFAIALKLTLNFTAPPEWSAVPTSKCVVFGSLLSDPLKPIFQSDAVPVGNVKDTWTVNSLNVEFPQVMLSGGGKLPFKWAGTFVWMVKVVDNPLLVSLPTVIPTVLEFYFTNLPAPEGHRGTFGNPILEKVPEFKQIYPVTLLRQFWPVATDIPSGDPLRQEKLNQFYCQNVIKTLWALGKPQFDSTKGQSSYGVGALGGTFDLAAWASLKYPLCNTFDLCAVLHLACSLALDTYGGAELQPIWVLNDGVEFITPGQLYGLTDASANPCNNPFWQTFLDRPASTPMIDAASKSRTCFFRHAWLEVSMYDPTPGGLGPYQGVLDASFLPSGETAAQVDSGSRDRGTYLLNRLDKTRPENGITETSPGVYTVTTDGDRFYTTDDRGYMVGVVSTNLTYPIAPFLQGDDSTVGIQNAYMPVGLKNDINALLKLGDSGARESRTIIVDAPLDADSLTGALKPLDATISVTSLSRSVFHTINTFSNNFKTASGEFDAEFESYQNYITAKARLVHYLTTFSIGPLASYVKASPKLDQAVGHICLWVGSDVVVVYGNLFVKITLKSLASPTPDLWKIFAGLFKFIKTNTTGKTQSFNPLEDLGPADTVAAKSGTTVKIALKKADSEVVGTMALIRGGDTDTGTAYTWQMKAGDTSGTFTFRVAGLGEQKVILTVGNANKGLVRSVAYTVSISSS</sequence>
<feature type="compositionally biased region" description="Basic and acidic residues" evidence="1">
    <location>
        <begin position="1"/>
        <end position="12"/>
    </location>
</feature>
<comment type="caution">
    <text evidence="2">The sequence shown here is derived from an EMBL/GenBank/DDBJ whole genome shotgun (WGS) entry which is preliminary data.</text>
</comment>
<evidence type="ECO:0000313" key="2">
    <source>
        <dbReference type="EMBL" id="KAK6497666.1"/>
    </source>
</evidence>
<feature type="region of interest" description="Disordered" evidence="1">
    <location>
        <begin position="1"/>
        <end position="98"/>
    </location>
</feature>
<feature type="compositionally biased region" description="Pro residues" evidence="1">
    <location>
        <begin position="81"/>
        <end position="94"/>
    </location>
</feature>
<dbReference type="Proteomes" id="UP001370758">
    <property type="component" value="Unassembled WGS sequence"/>
</dbReference>
<feature type="compositionally biased region" description="Low complexity" evidence="1">
    <location>
        <begin position="180"/>
        <end position="218"/>
    </location>
</feature>
<dbReference type="AlphaFoldDB" id="A0AAV9VYU2"/>
<evidence type="ECO:0000256" key="1">
    <source>
        <dbReference type="SAM" id="MobiDB-lite"/>
    </source>
</evidence>
<gene>
    <name evidence="2" type="ORF">TWF481_012071</name>
</gene>
<evidence type="ECO:0000313" key="3">
    <source>
        <dbReference type="Proteomes" id="UP001370758"/>
    </source>
</evidence>
<reference evidence="2 3" key="1">
    <citation type="submission" date="2023-08" db="EMBL/GenBank/DDBJ databases">
        <authorList>
            <person name="Palmer J.M."/>
        </authorList>
    </citation>
    <scope>NUCLEOTIDE SEQUENCE [LARGE SCALE GENOMIC DNA]</scope>
    <source>
        <strain evidence="2 3">TWF481</strain>
    </source>
</reference>
<protein>
    <submittedName>
        <fullName evidence="2">Uncharacterized protein</fullName>
    </submittedName>
</protein>
<feature type="region of interest" description="Disordered" evidence="1">
    <location>
        <begin position="150"/>
        <end position="224"/>
    </location>
</feature>
<dbReference type="EMBL" id="JAVHJL010000009">
    <property type="protein sequence ID" value="KAK6497666.1"/>
    <property type="molecule type" value="Genomic_DNA"/>
</dbReference>